<comment type="similarity">
    <text evidence="1 6 7">Belongs to the EF-Ts family.</text>
</comment>
<evidence type="ECO:0000256" key="1">
    <source>
        <dbReference type="ARBA" id="ARBA00005532"/>
    </source>
</evidence>
<keyword evidence="11" id="KW-1185">Reference proteome</keyword>
<dbReference type="HAMAP" id="MF_00050">
    <property type="entry name" value="EF_Ts"/>
    <property type="match status" value="1"/>
</dbReference>
<organism evidence="10 11">
    <name type="scientific">Candidatus Propionivibrio aalborgensis</name>
    <dbReference type="NCBI Taxonomy" id="1860101"/>
    <lineage>
        <taxon>Bacteria</taxon>
        <taxon>Pseudomonadati</taxon>
        <taxon>Pseudomonadota</taxon>
        <taxon>Betaproteobacteria</taxon>
        <taxon>Rhodocyclales</taxon>
        <taxon>Rhodocyclaceae</taxon>
        <taxon>Propionivibrio</taxon>
    </lineage>
</organism>
<evidence type="ECO:0000259" key="9">
    <source>
        <dbReference type="Pfam" id="PF00889"/>
    </source>
</evidence>
<protein>
    <recommendedName>
        <fullName evidence="2 6">Elongation factor Ts</fullName>
        <shortName evidence="6">EF-Ts</shortName>
    </recommendedName>
</protein>
<name>A0A1A8XW82_9RHOO</name>
<dbReference type="InterPro" id="IPR018101">
    <property type="entry name" value="Transl_elong_Ts_CS"/>
</dbReference>
<evidence type="ECO:0000256" key="6">
    <source>
        <dbReference type="HAMAP-Rule" id="MF_00050"/>
    </source>
</evidence>
<keyword evidence="3 6" id="KW-0963">Cytoplasm</keyword>
<feature type="domain" description="Translation elongation factor EFTs/EF1B dimerisation" evidence="9">
    <location>
        <begin position="73"/>
        <end position="275"/>
    </location>
</feature>
<dbReference type="SUPFAM" id="SSF46934">
    <property type="entry name" value="UBA-like"/>
    <property type="match status" value="1"/>
</dbReference>
<dbReference type="Pfam" id="PF00889">
    <property type="entry name" value="EF_TS"/>
    <property type="match status" value="1"/>
</dbReference>
<keyword evidence="5 6" id="KW-0648">Protein biosynthesis</keyword>
<dbReference type="InterPro" id="IPR009060">
    <property type="entry name" value="UBA-like_sf"/>
</dbReference>
<dbReference type="InterPro" id="IPR001816">
    <property type="entry name" value="Transl_elong_EFTs/EF1B"/>
</dbReference>
<dbReference type="InterPro" id="IPR036402">
    <property type="entry name" value="EF-Ts_dimer_sf"/>
</dbReference>
<dbReference type="FunFam" id="1.10.8.10:FF:000001">
    <property type="entry name" value="Elongation factor Ts"/>
    <property type="match status" value="1"/>
</dbReference>
<dbReference type="RefSeq" id="WP_186411390.1">
    <property type="nucleotide sequence ID" value="NZ_FLQY01000215.1"/>
</dbReference>
<dbReference type="EMBL" id="FLQY01000215">
    <property type="protein sequence ID" value="SBT08862.1"/>
    <property type="molecule type" value="Genomic_DNA"/>
</dbReference>
<evidence type="ECO:0000256" key="4">
    <source>
        <dbReference type="ARBA" id="ARBA00022768"/>
    </source>
</evidence>
<reference evidence="10 11" key="1">
    <citation type="submission" date="2016-06" db="EMBL/GenBank/DDBJ databases">
        <authorList>
            <person name="Kjaerup R.B."/>
            <person name="Dalgaard T.S."/>
            <person name="Juul-Madsen H.R."/>
        </authorList>
    </citation>
    <scope>NUCLEOTIDE SEQUENCE [LARGE SCALE GENOMIC DNA]</scope>
    <source>
        <strain evidence="10">2</strain>
    </source>
</reference>
<gene>
    <name evidence="6 10" type="primary">tsf</name>
    <name evidence="10" type="ORF">PROAA_2920011</name>
</gene>
<sequence>MAAITASMVAELRAKTDAPMMECKKALTEANGDLGKAEEILRVKLGNKATKAATRITAEGAVTISISADGKVGSIIEINCETDFVAKNDEFLQLLTGCADLVVDKNPADVAALSLLPMKDGSVESTRSALVGKVGENMSIRRFARVEAKGKLASYIHGGSKIGVLLDLQGGDEQLGKDLAMHIAASKPKALDSKGVSVELLDTERRIAIEKARADNKPEAMLEKIAEGTVQKYLKEVTLLAQVFVKAEDGKQTIEQLLKIKNASVAGFTLYVVGEGIEKRSNDFAAEVAAQAAAAQK</sequence>
<dbReference type="GO" id="GO:0003746">
    <property type="term" value="F:translation elongation factor activity"/>
    <property type="evidence" value="ECO:0007669"/>
    <property type="project" value="UniProtKB-UniRule"/>
</dbReference>
<comment type="subcellular location">
    <subcellularLocation>
        <location evidence="6 8">Cytoplasm</location>
    </subcellularLocation>
</comment>
<dbReference type="Gene3D" id="1.10.286.20">
    <property type="match status" value="1"/>
</dbReference>
<dbReference type="GO" id="GO:0005737">
    <property type="term" value="C:cytoplasm"/>
    <property type="evidence" value="ECO:0007669"/>
    <property type="project" value="UniProtKB-SubCell"/>
</dbReference>
<feature type="region of interest" description="Involved in Mg(2+) ion dislocation from EF-Tu" evidence="6">
    <location>
        <begin position="82"/>
        <end position="85"/>
    </location>
</feature>
<evidence type="ECO:0000313" key="11">
    <source>
        <dbReference type="Proteomes" id="UP000199600"/>
    </source>
</evidence>
<dbReference type="AlphaFoldDB" id="A0A1A8XW82"/>
<keyword evidence="4 6" id="KW-0251">Elongation factor</keyword>
<evidence type="ECO:0000256" key="3">
    <source>
        <dbReference type="ARBA" id="ARBA00022490"/>
    </source>
</evidence>
<evidence type="ECO:0000256" key="7">
    <source>
        <dbReference type="RuleBase" id="RU000642"/>
    </source>
</evidence>
<dbReference type="CDD" id="cd14275">
    <property type="entry name" value="UBA_EF-Ts"/>
    <property type="match status" value="1"/>
</dbReference>
<evidence type="ECO:0000313" key="10">
    <source>
        <dbReference type="EMBL" id="SBT08862.1"/>
    </source>
</evidence>
<proteinExistence type="inferred from homology"/>
<dbReference type="PANTHER" id="PTHR11741">
    <property type="entry name" value="ELONGATION FACTOR TS"/>
    <property type="match status" value="1"/>
</dbReference>
<comment type="function">
    <text evidence="6 7">Associates with the EF-Tu.GDP complex and induces the exchange of GDP to GTP. It remains bound to the aminoacyl-tRNA.EF-Tu.GTP complex up to the GTP hydrolysis stage on the ribosome.</text>
</comment>
<evidence type="ECO:0000256" key="8">
    <source>
        <dbReference type="RuleBase" id="RU000643"/>
    </source>
</evidence>
<dbReference type="Gene3D" id="1.10.8.10">
    <property type="entry name" value="DNA helicase RuvA subunit, C-terminal domain"/>
    <property type="match status" value="1"/>
</dbReference>
<dbReference type="InterPro" id="IPR014039">
    <property type="entry name" value="Transl_elong_EFTs/EF1B_dimer"/>
</dbReference>
<dbReference type="Gene3D" id="3.30.479.20">
    <property type="entry name" value="Elongation factor Ts, dimerisation domain"/>
    <property type="match status" value="2"/>
</dbReference>
<evidence type="ECO:0000256" key="2">
    <source>
        <dbReference type="ARBA" id="ARBA00016956"/>
    </source>
</evidence>
<accession>A0A1A8XW82</accession>
<dbReference type="Proteomes" id="UP000199600">
    <property type="component" value="Unassembled WGS sequence"/>
</dbReference>
<evidence type="ECO:0000256" key="5">
    <source>
        <dbReference type="ARBA" id="ARBA00022917"/>
    </source>
</evidence>
<dbReference type="SUPFAM" id="SSF54713">
    <property type="entry name" value="Elongation factor Ts (EF-Ts), dimerisation domain"/>
    <property type="match status" value="2"/>
</dbReference>
<dbReference type="NCBIfam" id="TIGR00116">
    <property type="entry name" value="tsf"/>
    <property type="match status" value="1"/>
</dbReference>
<dbReference type="PANTHER" id="PTHR11741:SF0">
    <property type="entry name" value="ELONGATION FACTOR TS, MITOCHONDRIAL"/>
    <property type="match status" value="1"/>
</dbReference>
<dbReference type="PROSITE" id="PS01127">
    <property type="entry name" value="EF_TS_2"/>
    <property type="match status" value="1"/>
</dbReference>